<dbReference type="InterPro" id="IPR036188">
    <property type="entry name" value="FAD/NAD-bd_sf"/>
</dbReference>
<gene>
    <name evidence="2" type="ORF">EXIGLDRAFT_751119</name>
</gene>
<dbReference type="Gene3D" id="3.50.50.60">
    <property type="entry name" value="FAD/NAD(P)-binding domain"/>
    <property type="match status" value="1"/>
</dbReference>
<dbReference type="OrthoDB" id="10051892at2759"/>
<organism evidence="2 3">
    <name type="scientific">Exidia glandulosa HHB12029</name>
    <dbReference type="NCBI Taxonomy" id="1314781"/>
    <lineage>
        <taxon>Eukaryota</taxon>
        <taxon>Fungi</taxon>
        <taxon>Dikarya</taxon>
        <taxon>Basidiomycota</taxon>
        <taxon>Agaricomycotina</taxon>
        <taxon>Agaricomycetes</taxon>
        <taxon>Auriculariales</taxon>
        <taxon>Exidiaceae</taxon>
        <taxon>Exidia</taxon>
    </lineage>
</organism>
<dbReference type="InParanoid" id="A0A165FUM6"/>
<dbReference type="AlphaFoldDB" id="A0A165FUM6"/>
<evidence type="ECO:0008006" key="4">
    <source>
        <dbReference type="Google" id="ProtNLM"/>
    </source>
</evidence>
<keyword evidence="1" id="KW-0472">Membrane</keyword>
<protein>
    <recommendedName>
        <fullName evidence="4">FAD/NAD(P)-binding domain-containing protein</fullName>
    </recommendedName>
</protein>
<keyword evidence="1" id="KW-1133">Transmembrane helix</keyword>
<keyword evidence="3" id="KW-1185">Reference proteome</keyword>
<proteinExistence type="predicted"/>
<evidence type="ECO:0000256" key="1">
    <source>
        <dbReference type="SAM" id="Phobius"/>
    </source>
</evidence>
<name>A0A165FUM6_EXIGL</name>
<sequence>MESPFTHDALHTIVNSPYTPYATAAALVVPTVVIAKRVMHRYMMRTYTGVPDLEALGTQAKPKGNVAVVCGGSIAGLLTARVLSDHFDRVVVIEPEAWALSNEAADGVTTTGTCTVAAEGGSYATLTHKRTRVYQYTAMHAYQVLLGRVLRKLFPGFDELARGRGVIFAPAEMNARLSGWGCRLPYAEYGGTLPEVPFTSRRTLEGVIRGCVRAANADGKIEFVHGTVTDFKLSSDATRLTAVTMRDGAGSTRIVTADLVVDCTGVIQGGLKMLTRTLNGNPKASSTLATLRQSYDPKIDHVTIEVPYPANFEENIAKIKLDTGVTGKWAGPKYLDTTKVAWWYTLAPDPDVDYRILAAGRKDNGIVFFAGGWTSEMPVTLEQMREYAQGVKSDNPVPQFYFDILDLCMPVADRVTVFEGKVNSCSRVFYERAADVLPRNFVAVGDATMRLNPRFGEGVTKAALGATTLDGVLRSYAPSHKAFGATYFQRLANRTQSLWDGSKWSDYGRETTTPCEGETLEEGKFFRWFKLRLNRVLERDDAAGSAMFHAQHYLAPMQYAMTPRIMLKVLWEGMFPTAPFERRA</sequence>
<dbReference type="SUPFAM" id="SSF51905">
    <property type="entry name" value="FAD/NAD(P)-binding domain"/>
    <property type="match status" value="1"/>
</dbReference>
<keyword evidence="1" id="KW-0812">Transmembrane</keyword>
<feature type="transmembrane region" description="Helical" evidence="1">
    <location>
        <begin position="18"/>
        <end position="35"/>
    </location>
</feature>
<evidence type="ECO:0000313" key="2">
    <source>
        <dbReference type="EMBL" id="KZV89556.1"/>
    </source>
</evidence>
<evidence type="ECO:0000313" key="3">
    <source>
        <dbReference type="Proteomes" id="UP000077266"/>
    </source>
</evidence>
<accession>A0A165FUM6</accession>
<dbReference type="EMBL" id="KV426070">
    <property type="protein sequence ID" value="KZV89556.1"/>
    <property type="molecule type" value="Genomic_DNA"/>
</dbReference>
<reference evidence="2 3" key="1">
    <citation type="journal article" date="2016" name="Mol. Biol. Evol.">
        <title>Comparative Genomics of Early-Diverging Mushroom-Forming Fungi Provides Insights into the Origins of Lignocellulose Decay Capabilities.</title>
        <authorList>
            <person name="Nagy L.G."/>
            <person name="Riley R."/>
            <person name="Tritt A."/>
            <person name="Adam C."/>
            <person name="Daum C."/>
            <person name="Floudas D."/>
            <person name="Sun H."/>
            <person name="Yadav J.S."/>
            <person name="Pangilinan J."/>
            <person name="Larsson K.H."/>
            <person name="Matsuura K."/>
            <person name="Barry K."/>
            <person name="Labutti K."/>
            <person name="Kuo R."/>
            <person name="Ohm R.A."/>
            <person name="Bhattacharya S.S."/>
            <person name="Shirouzu T."/>
            <person name="Yoshinaga Y."/>
            <person name="Martin F.M."/>
            <person name="Grigoriev I.V."/>
            <person name="Hibbett D.S."/>
        </authorList>
    </citation>
    <scope>NUCLEOTIDE SEQUENCE [LARGE SCALE GENOMIC DNA]</scope>
    <source>
        <strain evidence="2 3">HHB12029</strain>
    </source>
</reference>
<dbReference type="Proteomes" id="UP000077266">
    <property type="component" value="Unassembled WGS sequence"/>
</dbReference>